<dbReference type="InterPro" id="IPR013083">
    <property type="entry name" value="Znf_RING/FYVE/PHD"/>
</dbReference>
<dbReference type="Proteomes" id="UP000593572">
    <property type="component" value="Unassembled WGS sequence"/>
</dbReference>
<gene>
    <name evidence="3" type="ORF">Golob_006543</name>
</gene>
<keyword evidence="1" id="KW-0677">Repeat</keyword>
<dbReference type="Gene3D" id="3.30.40.10">
    <property type="entry name" value="Zinc/RING finger domain, C3HC4 (zinc finger)"/>
    <property type="match status" value="1"/>
</dbReference>
<keyword evidence="4" id="KW-1185">Reference proteome</keyword>
<name>A0A7J8MWS1_9ROSI</name>
<dbReference type="EMBL" id="JABEZX010000010">
    <property type="protein sequence ID" value="MBA0569086.1"/>
    <property type="molecule type" value="Genomic_DNA"/>
</dbReference>
<feature type="domain" description="DC1" evidence="2">
    <location>
        <begin position="3"/>
        <end position="43"/>
    </location>
</feature>
<evidence type="ECO:0000259" key="2">
    <source>
        <dbReference type="Pfam" id="PF03107"/>
    </source>
</evidence>
<accession>A0A7J8MWS1</accession>
<evidence type="ECO:0000313" key="3">
    <source>
        <dbReference type="EMBL" id="MBA0569086.1"/>
    </source>
</evidence>
<dbReference type="AlphaFoldDB" id="A0A7J8MWS1"/>
<dbReference type="SUPFAM" id="SSF57889">
    <property type="entry name" value="Cysteine-rich domain"/>
    <property type="match status" value="1"/>
</dbReference>
<evidence type="ECO:0000256" key="1">
    <source>
        <dbReference type="ARBA" id="ARBA00022737"/>
    </source>
</evidence>
<sequence length="105" mass="12566">MLNLTYHDDKEQSYCDICEQEKDPSHWYYSCSICDSSAHLKCVFGEFSFLKDGSIVPFYYYKHNHDLKFFRKVEGYFECFYCGKLCQEEILKCEKSACNYVIHCK</sequence>
<organism evidence="3 4">
    <name type="scientific">Gossypium lobatum</name>
    <dbReference type="NCBI Taxonomy" id="34289"/>
    <lineage>
        <taxon>Eukaryota</taxon>
        <taxon>Viridiplantae</taxon>
        <taxon>Streptophyta</taxon>
        <taxon>Embryophyta</taxon>
        <taxon>Tracheophyta</taxon>
        <taxon>Spermatophyta</taxon>
        <taxon>Magnoliopsida</taxon>
        <taxon>eudicotyledons</taxon>
        <taxon>Gunneridae</taxon>
        <taxon>Pentapetalae</taxon>
        <taxon>rosids</taxon>
        <taxon>malvids</taxon>
        <taxon>Malvales</taxon>
        <taxon>Malvaceae</taxon>
        <taxon>Malvoideae</taxon>
        <taxon>Gossypium</taxon>
    </lineage>
</organism>
<dbReference type="InterPro" id="IPR046349">
    <property type="entry name" value="C1-like_sf"/>
</dbReference>
<proteinExistence type="predicted"/>
<reference evidence="3 4" key="1">
    <citation type="journal article" date="2019" name="Genome Biol. Evol.">
        <title>Insights into the evolution of the New World diploid cottons (Gossypium, subgenus Houzingenia) based on genome sequencing.</title>
        <authorList>
            <person name="Grover C.E."/>
            <person name="Arick M.A. 2nd"/>
            <person name="Thrash A."/>
            <person name="Conover J.L."/>
            <person name="Sanders W.S."/>
            <person name="Peterson D.G."/>
            <person name="Frelichowski J.E."/>
            <person name="Scheffler J.A."/>
            <person name="Scheffler B.E."/>
            <person name="Wendel J.F."/>
        </authorList>
    </citation>
    <scope>NUCLEOTIDE SEQUENCE [LARGE SCALE GENOMIC DNA]</scope>
    <source>
        <strain evidence="3">157</strain>
        <tissue evidence="3">Leaf</tissue>
    </source>
</reference>
<protein>
    <recommendedName>
        <fullName evidence="2">DC1 domain-containing protein</fullName>
    </recommendedName>
</protein>
<dbReference type="PANTHER" id="PTHR32410">
    <property type="entry name" value="CYSTEINE/HISTIDINE-RICH C1 DOMAIN FAMILY PROTEIN"/>
    <property type="match status" value="1"/>
</dbReference>
<dbReference type="InterPro" id="IPR004146">
    <property type="entry name" value="DC1"/>
</dbReference>
<comment type="caution">
    <text evidence="3">The sequence shown here is derived from an EMBL/GenBank/DDBJ whole genome shotgun (WGS) entry which is preliminary data.</text>
</comment>
<dbReference type="Pfam" id="PF03107">
    <property type="entry name" value="C1_2"/>
    <property type="match status" value="1"/>
</dbReference>
<dbReference type="PANTHER" id="PTHR32410:SF216">
    <property type="entry name" value="PHORBOL-ESTER_DAG-TYPE DOMAIN-CONTAINING PROTEIN"/>
    <property type="match status" value="1"/>
</dbReference>
<evidence type="ECO:0000313" key="4">
    <source>
        <dbReference type="Proteomes" id="UP000593572"/>
    </source>
</evidence>
<dbReference type="InterPro" id="IPR053192">
    <property type="entry name" value="Vacuole_Formation_Reg"/>
</dbReference>